<evidence type="ECO:0000313" key="3">
    <source>
        <dbReference type="WBParaSite" id="ECPE_0001193301-mRNA-1"/>
    </source>
</evidence>
<sequence>MSKIKDVVMKNHTAMFEVPVASQMHKYCKRGKRIRAGWQTALGRTTPGNMTVPTIVKNPPSTPTIGRLPHINDCYKDLFFKAQDDPSKYYDQHRSLHPGLNFT</sequence>
<dbReference type="WBParaSite" id="ECPE_0001193301-mRNA-1">
    <property type="protein sequence ID" value="ECPE_0001193301-mRNA-1"/>
    <property type="gene ID" value="ECPE_0001193301"/>
</dbReference>
<dbReference type="AlphaFoldDB" id="A0A183AY63"/>
<reference evidence="1 2" key="2">
    <citation type="submission" date="2018-11" db="EMBL/GenBank/DDBJ databases">
        <authorList>
            <consortium name="Pathogen Informatics"/>
        </authorList>
    </citation>
    <scope>NUCLEOTIDE SEQUENCE [LARGE SCALE GENOMIC DNA]</scope>
    <source>
        <strain evidence="1 2">Egypt</strain>
    </source>
</reference>
<accession>A0A183AY63</accession>
<organism evidence="3">
    <name type="scientific">Echinostoma caproni</name>
    <dbReference type="NCBI Taxonomy" id="27848"/>
    <lineage>
        <taxon>Eukaryota</taxon>
        <taxon>Metazoa</taxon>
        <taxon>Spiralia</taxon>
        <taxon>Lophotrochozoa</taxon>
        <taxon>Platyhelminthes</taxon>
        <taxon>Trematoda</taxon>
        <taxon>Digenea</taxon>
        <taxon>Plagiorchiida</taxon>
        <taxon>Echinostomata</taxon>
        <taxon>Echinostomatoidea</taxon>
        <taxon>Echinostomatidae</taxon>
        <taxon>Echinostoma</taxon>
    </lineage>
</organism>
<name>A0A183AY63_9TREM</name>
<evidence type="ECO:0000313" key="2">
    <source>
        <dbReference type="Proteomes" id="UP000272942"/>
    </source>
</evidence>
<reference evidence="3" key="1">
    <citation type="submission" date="2016-06" db="UniProtKB">
        <authorList>
            <consortium name="WormBaseParasite"/>
        </authorList>
    </citation>
    <scope>IDENTIFICATION</scope>
</reference>
<dbReference type="Proteomes" id="UP000272942">
    <property type="component" value="Unassembled WGS sequence"/>
</dbReference>
<proteinExistence type="predicted"/>
<dbReference type="EMBL" id="UZAN01051739">
    <property type="protein sequence ID" value="VDP89099.1"/>
    <property type="molecule type" value="Genomic_DNA"/>
</dbReference>
<keyword evidence="2" id="KW-1185">Reference proteome</keyword>
<protein>
    <submittedName>
        <fullName evidence="3">YL1_C domain-containing protein</fullName>
    </submittedName>
</protein>
<gene>
    <name evidence="1" type="ORF">ECPE_LOCUS11898</name>
</gene>
<evidence type="ECO:0000313" key="1">
    <source>
        <dbReference type="EMBL" id="VDP89099.1"/>
    </source>
</evidence>